<sequence length="74" mass="7948">MSGDAPVIVHPPLPDGGRRVVIRGKTVGTAYNLLDVIEYLRRAGLPEADTTIDDPELIDWVGAGPDQWGQDPPS</sequence>
<protein>
    <recommendedName>
        <fullName evidence="3">DUF433 domain-containing protein</fullName>
    </recommendedName>
</protein>
<accession>A0ABP6MHH7</accession>
<organism evidence="1 2">
    <name type="scientific">Streptomyces rectiviolaceus</name>
    <dbReference type="NCBI Taxonomy" id="332591"/>
    <lineage>
        <taxon>Bacteria</taxon>
        <taxon>Bacillati</taxon>
        <taxon>Actinomycetota</taxon>
        <taxon>Actinomycetes</taxon>
        <taxon>Kitasatosporales</taxon>
        <taxon>Streptomycetaceae</taxon>
        <taxon>Streptomyces</taxon>
    </lineage>
</organism>
<evidence type="ECO:0008006" key="3">
    <source>
        <dbReference type="Google" id="ProtNLM"/>
    </source>
</evidence>
<dbReference type="Proteomes" id="UP001501637">
    <property type="component" value="Unassembled WGS sequence"/>
</dbReference>
<dbReference type="RefSeq" id="WP_344522372.1">
    <property type="nucleotide sequence ID" value="NZ_BAAAUG010000069.1"/>
</dbReference>
<dbReference type="EMBL" id="BAAAUG010000069">
    <property type="protein sequence ID" value="GAA3114006.1"/>
    <property type="molecule type" value="Genomic_DNA"/>
</dbReference>
<gene>
    <name evidence="1" type="ORF">GCM10010449_40250</name>
</gene>
<evidence type="ECO:0000313" key="2">
    <source>
        <dbReference type="Proteomes" id="UP001501637"/>
    </source>
</evidence>
<keyword evidence="2" id="KW-1185">Reference proteome</keyword>
<proteinExistence type="predicted"/>
<evidence type="ECO:0000313" key="1">
    <source>
        <dbReference type="EMBL" id="GAA3114006.1"/>
    </source>
</evidence>
<reference evidence="2" key="1">
    <citation type="journal article" date="2019" name="Int. J. Syst. Evol. Microbiol.">
        <title>The Global Catalogue of Microorganisms (GCM) 10K type strain sequencing project: providing services to taxonomists for standard genome sequencing and annotation.</title>
        <authorList>
            <consortium name="The Broad Institute Genomics Platform"/>
            <consortium name="The Broad Institute Genome Sequencing Center for Infectious Disease"/>
            <person name="Wu L."/>
            <person name="Ma J."/>
        </authorList>
    </citation>
    <scope>NUCLEOTIDE SEQUENCE [LARGE SCALE GENOMIC DNA]</scope>
    <source>
        <strain evidence="2">JCM 9092</strain>
    </source>
</reference>
<name>A0ABP6MHH7_9ACTN</name>
<comment type="caution">
    <text evidence="1">The sequence shown here is derived from an EMBL/GenBank/DDBJ whole genome shotgun (WGS) entry which is preliminary data.</text>
</comment>